<proteinExistence type="predicted"/>
<dbReference type="EMBL" id="CM047902">
    <property type="protein sequence ID" value="KAJ0094902.1"/>
    <property type="molecule type" value="Genomic_DNA"/>
</dbReference>
<keyword evidence="2" id="KW-1185">Reference proteome</keyword>
<comment type="caution">
    <text evidence="1">The sequence shown here is derived from an EMBL/GenBank/DDBJ whole genome shotgun (WGS) entry which is preliminary data.</text>
</comment>
<sequence length="287" mass="32379">MSTSNPFSTTTTTTSTPPPPPPPPTTQQQQQKQQQHIYPNIRPSTTPNPNQGILYPVASSGRGFIQKPLRPNSNTSDHTVTVANHAPYPPRPNHLPHHHHLVRPPFTHQHHIPPIRGIPVSSPHPKVVPSSSPMVDSNGYKNSRDRKDETIAINIRDRKVRISEGASLYALCRSWLKNGFPEESQPQYGDGVKSLPRPLPMPMDSNVAQKREGEEEEEEEEEKGDDKEEVAHLSEKELLKRHVKHAKKVRARLREERAKRIERYKTRLSLLLPPLVEQSRNDGAAGN</sequence>
<name>A0ACC1B7J8_9ROSI</name>
<evidence type="ECO:0000313" key="2">
    <source>
        <dbReference type="Proteomes" id="UP001164250"/>
    </source>
</evidence>
<protein>
    <submittedName>
        <fullName evidence="1">Uncharacterized protein</fullName>
    </submittedName>
</protein>
<accession>A0ACC1B7J8</accession>
<organism evidence="1 2">
    <name type="scientific">Pistacia atlantica</name>
    <dbReference type="NCBI Taxonomy" id="434234"/>
    <lineage>
        <taxon>Eukaryota</taxon>
        <taxon>Viridiplantae</taxon>
        <taxon>Streptophyta</taxon>
        <taxon>Embryophyta</taxon>
        <taxon>Tracheophyta</taxon>
        <taxon>Spermatophyta</taxon>
        <taxon>Magnoliopsida</taxon>
        <taxon>eudicotyledons</taxon>
        <taxon>Gunneridae</taxon>
        <taxon>Pentapetalae</taxon>
        <taxon>rosids</taxon>
        <taxon>malvids</taxon>
        <taxon>Sapindales</taxon>
        <taxon>Anacardiaceae</taxon>
        <taxon>Pistacia</taxon>
    </lineage>
</organism>
<evidence type="ECO:0000313" key="1">
    <source>
        <dbReference type="EMBL" id="KAJ0094902.1"/>
    </source>
</evidence>
<reference evidence="2" key="1">
    <citation type="journal article" date="2023" name="G3 (Bethesda)">
        <title>Genome assembly and association tests identify interacting loci associated with vigor, precocity, and sex in interspecific pistachio rootstocks.</title>
        <authorList>
            <person name="Palmer W."/>
            <person name="Jacygrad E."/>
            <person name="Sagayaradj S."/>
            <person name="Cavanaugh K."/>
            <person name="Han R."/>
            <person name="Bertier L."/>
            <person name="Beede B."/>
            <person name="Kafkas S."/>
            <person name="Golino D."/>
            <person name="Preece J."/>
            <person name="Michelmore R."/>
        </authorList>
    </citation>
    <scope>NUCLEOTIDE SEQUENCE [LARGE SCALE GENOMIC DNA]</scope>
</reference>
<gene>
    <name evidence="1" type="ORF">Patl1_17289</name>
</gene>
<dbReference type="Proteomes" id="UP001164250">
    <property type="component" value="Chromosome 6"/>
</dbReference>